<name>A0A5J4W9B0_9EUKA</name>
<proteinExistence type="predicted"/>
<accession>A0A5J4W9B0</accession>
<sequence length="2863" mass="314691">MNDSYTSWVYGNRIELQNSWPPGPSAGVGQYGEPGLTTPYGSMQVKSDFSIMDDKYLLCNNASYEFRMLNFLVNPGSNYVIQAVPPIFPLSGNLGVEIFECTFTQKTTVLDKGFIDLVYGPLTIIDLNAFDTSLQGGPLIKPISAAGLVSISGSQFTNIQRSEMGGSVITRVITGLNDGVNIRTSTFTRCQATGATQIGGAIIIEITGTATAKFEIIEQWGKKTYFNQCSALNLGGAIYLNIAPGKEQNFDLRGASYSDDNGLPAIKGRSLFIMAQGDLRKAVPENQGIKIGAGHQLKYVFLPHCSMISKFKGIFHVDISTATIPGNNNVGCGHFNWPCETIDYALIQCAYQHPPTHDKTRIIGIISGYIVNQTYTLTTTFEDRIEIQNSLNYAAANASTIVLSDLTVISSGQFLVEKGTVSFRLLNFKISATGSIYAIKGGISTLGDTSASQIEISECQMSLAVSATPISRGLVDLQYGKLKVDKLIAEDITIAGGPIFKSVSTAGSVSISNSSFVNIVNTDVGGSVISRVITGDSDGVDIRTSTFTECKTTGVSQNGGAIYIEITNTASAKFEIISELSITTNFSQCSATNLGGAIYIDIAAGKEQNFDLRGASYADDNVATHGRSLFINAQGDLRKAVPENQGIKIAAGDDLYEEANLENLMGYDHLITLVAIPLYYMYTPVAQQMFHVDISTATLPGNNNVGCGHVKWPCETIDYALQQCAFRHPIISNNVRKIGIISGYIVNQTYTLTTINEDRVEIQNALDLSNQTTTVLSDLIVANNGQFIINKGTVSFKLINFQIQIGVIANSEYVIKGDELASELIRIEITNCEVHIFNSNPLSRGFIQLDSGNLTIDHLTVDTISSPESFIKLSSTAKQVNITYSSFSSITRSVGGNGGVIEAQIKGTSLGLRITDCTFASCTNIDGNGGALYLDIDDKKLVQIQNTIFTECQALDGGAIYTVIAGAGNLTINQTSSFNKCESQQGSGGGIYALISGSGNLTIKGDIILGTQCSFTECKSNGKNGGGIYAEISDNSVFNLNETLIKLCESNIGSSPQSGFGGGIFLVVMNDYNVSNLGIDLSKAYFLDNEAEYGKSLYVVTEKLNELCLLNFNLDKGHYLRGDYDDNISPEIELQGVNLTLTEFNSLSSISDIQYYQQYLRRYWTPPIPPTAPDPIIEPYNKLWYVQYRDSQLQGRDIYGCGWSDDACRTVEFAIQEVTWRIGGNETAFIENKTIMISDGANGYDQVKTIELNQQERKCQNLRIMKVLFGDSHAMTQQADIQIFKGGVTTLEDNNKGWIHIQNGMNVSLQGITLTADESIFIPAIYISDQNTTVKLEEFIIYDITFQPQIPYSTGPRGVVQIDLSVKDIQILNCQFENIIIDILGGSALRIQNFTDTPPIIPPLVLPLPHPEPDTSINITINSTSFKNIQSSGDISNRGGAAIYGEIGDNGSLIIEDTSFTSCSYIENDGGGIYVILNKTGRFETKGTVTFTGCRTTKDALEVVGGRGGALYIYLAEESTFNFIIGQDTSFITNEADICGEDIFIYSRNINILNIRTHILFDITTFTNPDNAMYGSEYKLIDELYHIPLIDYNLLERYIYYPNDTMYVSSRKWGGVDTEECGDVNATCNSFEHSVLKQTTPDRTPTNLQSGQQIVYTYISVGEMHVNQPYRTEADIFILRGATTDEISVATERGSVYFDENGEMEFSDQAYWQIKKIGGVDYSSIKGVNQKVLFHSINIVLPTTKQAKYVLKLVGTKDYVDKGRNLELTIENCSFTQNNTLDKATNFSLLRTEPFLSLRMNVSIFNFIGYNASIEGTGLIEINYEPDVFTWDNHLNLVNCSFTNISSIMTAKELKEIIGEKDDEQPLGVASILNVRGASAKILPIYIYDCQFDQCKCSVEIPAKERRQIGVGGAIAFCGKTLLLTLEHLKLINCSGNVTFAQPKSQYSINRIMNRDDNEKILLNDNHQLFHQQYQKSNANNHLNQKDKKKMVSNVVKKANYQIEVAGGAYVSLVGGGRGEERFIAKKSLSEYVRKQGEKAEDISHIVDDMSRPWVTFDICIISWCNTSVPVNNFASSSSKLIRVTESGGAFVHIDRSAAKCNFQSSIFTDCGITTTPWTPVIFSTNIAPCIGQKSEDEIFEPLWDRELRNGKMGTGLVVAREETSPLIKANGIQFINCDGIIKNIYDPSITAQILSNSEKVYKSKIDRDEKQQKIANQEIPQIKAKIKPNFKQLPVLPSTEDISNLFIRQNYENKDNFVVQLQKGRFSSKAILLKDGIKLTIKGEGESLSAIMQKESSQHLIALEDSQLDGSDMMAEVWGASSALVHSEGYGRSVVSGLRVGGQQSLDGITKGPAFEVTLGGLVLINVKIERVVMLKNEKQKNSENNQLQQMRGLIHMGLKSEVLRLEQCLISNIGIEDKGSVILMNGGLNSKLELMNGVILEAIYTSGGSAIHVNASENSSIEAEGVVFKECISDVSLNGKGGAIYVNMTQFEVKLSFTRCLFVNNEADSGTNFYIAYRNQQQRISQESFIGCTAVTGITHEQDISFCFQIMNETDQYINERDLLHSSWQKQKSENVVRFIAHADATHPFNSKMKCGSVSNPCDSFSSVIRYVEKERPSSDGSSGRVETLVFWKGKFESEVMTLSQTRADTINIVGCAMNETEICARPSFTNVMIQGGEGQSVIIERLNLSMQEISPLVGFIDVKGTNAGLVLRDVKVRGAPGVYSHNSTLSAPYLFSVVGYAVVQNVFIEHVYLRSGRIIGVRGLRRTEGKKEMEWLGMTTPGIYESLFEDIITNESSIILLHDSLQPTSTSSITQQSNQKLQQLSNKQQSNTLNFAVFRLVFGISLISHRSEIPISHSPS</sequence>
<organism evidence="1 2">
    <name type="scientific">Streblomastix strix</name>
    <dbReference type="NCBI Taxonomy" id="222440"/>
    <lineage>
        <taxon>Eukaryota</taxon>
        <taxon>Metamonada</taxon>
        <taxon>Preaxostyla</taxon>
        <taxon>Oxymonadida</taxon>
        <taxon>Streblomastigidae</taxon>
        <taxon>Streblomastix</taxon>
    </lineage>
</organism>
<evidence type="ECO:0000313" key="1">
    <source>
        <dbReference type="EMBL" id="KAA6391450.1"/>
    </source>
</evidence>
<dbReference type="EMBL" id="SNRW01002877">
    <property type="protein sequence ID" value="KAA6391450.1"/>
    <property type="molecule type" value="Genomic_DNA"/>
</dbReference>
<comment type="caution">
    <text evidence="1">The sequence shown here is derived from an EMBL/GenBank/DDBJ whole genome shotgun (WGS) entry which is preliminary data.</text>
</comment>
<protein>
    <submittedName>
        <fullName evidence="1">Uncharacterized protein</fullName>
    </submittedName>
</protein>
<reference evidence="1 2" key="1">
    <citation type="submission" date="2019-03" db="EMBL/GenBank/DDBJ databases">
        <title>Single cell metagenomics reveals metabolic interactions within the superorganism composed of flagellate Streblomastix strix and complex community of Bacteroidetes bacteria on its surface.</title>
        <authorList>
            <person name="Treitli S.C."/>
            <person name="Kolisko M."/>
            <person name="Husnik F."/>
            <person name="Keeling P."/>
            <person name="Hampl V."/>
        </authorList>
    </citation>
    <scope>NUCLEOTIDE SEQUENCE [LARGE SCALE GENOMIC DNA]</scope>
    <source>
        <strain evidence="1">ST1C</strain>
    </source>
</reference>
<gene>
    <name evidence="1" type="ORF">EZS28_013024</name>
</gene>
<dbReference type="Proteomes" id="UP000324800">
    <property type="component" value="Unassembled WGS sequence"/>
</dbReference>
<dbReference type="OrthoDB" id="3249161at2759"/>
<evidence type="ECO:0000313" key="2">
    <source>
        <dbReference type="Proteomes" id="UP000324800"/>
    </source>
</evidence>